<evidence type="ECO:0000313" key="1">
    <source>
        <dbReference type="EMBL" id="KIM44263.1"/>
    </source>
</evidence>
<gene>
    <name evidence="1" type="ORF">M413DRAFT_378233</name>
</gene>
<proteinExistence type="predicted"/>
<reference evidence="1 2" key="1">
    <citation type="submission" date="2014-04" db="EMBL/GenBank/DDBJ databases">
        <authorList>
            <consortium name="DOE Joint Genome Institute"/>
            <person name="Kuo A."/>
            <person name="Gay G."/>
            <person name="Dore J."/>
            <person name="Kohler A."/>
            <person name="Nagy L.G."/>
            <person name="Floudas D."/>
            <person name="Copeland A."/>
            <person name="Barry K.W."/>
            <person name="Cichocki N."/>
            <person name="Veneault-Fourrey C."/>
            <person name="LaButti K."/>
            <person name="Lindquist E.A."/>
            <person name="Lipzen A."/>
            <person name="Lundell T."/>
            <person name="Morin E."/>
            <person name="Murat C."/>
            <person name="Sun H."/>
            <person name="Tunlid A."/>
            <person name="Henrissat B."/>
            <person name="Grigoriev I.V."/>
            <person name="Hibbett D.S."/>
            <person name="Martin F."/>
            <person name="Nordberg H.P."/>
            <person name="Cantor M.N."/>
            <person name="Hua S.X."/>
        </authorList>
    </citation>
    <scope>NUCLEOTIDE SEQUENCE [LARGE SCALE GENOMIC DNA]</scope>
    <source>
        <strain evidence="2">h7</strain>
    </source>
</reference>
<dbReference type="Proteomes" id="UP000053424">
    <property type="component" value="Unassembled WGS sequence"/>
</dbReference>
<dbReference type="EMBL" id="KN831774">
    <property type="protein sequence ID" value="KIM44263.1"/>
    <property type="molecule type" value="Genomic_DNA"/>
</dbReference>
<reference evidence="2" key="2">
    <citation type="submission" date="2015-01" db="EMBL/GenBank/DDBJ databases">
        <title>Evolutionary Origins and Diversification of the Mycorrhizal Mutualists.</title>
        <authorList>
            <consortium name="DOE Joint Genome Institute"/>
            <consortium name="Mycorrhizal Genomics Consortium"/>
            <person name="Kohler A."/>
            <person name="Kuo A."/>
            <person name="Nagy L.G."/>
            <person name="Floudas D."/>
            <person name="Copeland A."/>
            <person name="Barry K.W."/>
            <person name="Cichocki N."/>
            <person name="Veneault-Fourrey C."/>
            <person name="LaButti K."/>
            <person name="Lindquist E.A."/>
            <person name="Lipzen A."/>
            <person name="Lundell T."/>
            <person name="Morin E."/>
            <person name="Murat C."/>
            <person name="Riley R."/>
            <person name="Ohm R."/>
            <person name="Sun H."/>
            <person name="Tunlid A."/>
            <person name="Henrissat B."/>
            <person name="Grigoriev I.V."/>
            <person name="Hibbett D.S."/>
            <person name="Martin F."/>
        </authorList>
    </citation>
    <scope>NUCLEOTIDE SEQUENCE [LARGE SCALE GENOMIC DNA]</scope>
    <source>
        <strain evidence="2">h7</strain>
    </source>
</reference>
<evidence type="ECO:0000313" key="2">
    <source>
        <dbReference type="Proteomes" id="UP000053424"/>
    </source>
</evidence>
<dbReference type="HOGENOM" id="CLU_2996722_0_0_1"/>
<dbReference type="AlphaFoldDB" id="A0A0C2Y347"/>
<sequence length="57" mass="6523">MRQKIEECEVSPAARKLVFRTLSPLVSSLQISNPIPSERNPLKLDKTLMGFLHDHIH</sequence>
<name>A0A0C2Y347_HEBCY</name>
<keyword evidence="2" id="KW-1185">Reference proteome</keyword>
<organism evidence="1 2">
    <name type="scientific">Hebeloma cylindrosporum</name>
    <dbReference type="NCBI Taxonomy" id="76867"/>
    <lineage>
        <taxon>Eukaryota</taxon>
        <taxon>Fungi</taxon>
        <taxon>Dikarya</taxon>
        <taxon>Basidiomycota</taxon>
        <taxon>Agaricomycotina</taxon>
        <taxon>Agaricomycetes</taxon>
        <taxon>Agaricomycetidae</taxon>
        <taxon>Agaricales</taxon>
        <taxon>Agaricineae</taxon>
        <taxon>Hymenogastraceae</taxon>
        <taxon>Hebeloma</taxon>
    </lineage>
</organism>
<protein>
    <submittedName>
        <fullName evidence="1">Uncharacterized protein</fullName>
    </submittedName>
</protein>
<accession>A0A0C2Y347</accession>